<comment type="caution">
    <text evidence="2">The sequence shown here is derived from an EMBL/GenBank/DDBJ whole genome shotgun (WGS) entry which is preliminary data.</text>
</comment>
<organism evidence="2 3">
    <name type="scientific">Chloebia gouldiae</name>
    <name type="common">Gouldian finch</name>
    <name type="synonym">Erythrura gouldiae</name>
    <dbReference type="NCBI Taxonomy" id="44316"/>
    <lineage>
        <taxon>Eukaryota</taxon>
        <taxon>Metazoa</taxon>
        <taxon>Chordata</taxon>
        <taxon>Craniata</taxon>
        <taxon>Vertebrata</taxon>
        <taxon>Euteleostomi</taxon>
        <taxon>Archelosauria</taxon>
        <taxon>Archosauria</taxon>
        <taxon>Dinosauria</taxon>
        <taxon>Saurischia</taxon>
        <taxon>Theropoda</taxon>
        <taxon>Coelurosauria</taxon>
        <taxon>Aves</taxon>
        <taxon>Neognathae</taxon>
        <taxon>Neoaves</taxon>
        <taxon>Telluraves</taxon>
        <taxon>Australaves</taxon>
        <taxon>Passeriformes</taxon>
        <taxon>Passeroidea</taxon>
        <taxon>Passeridae</taxon>
        <taxon>Chloebia</taxon>
    </lineage>
</organism>
<evidence type="ECO:0000313" key="2">
    <source>
        <dbReference type="EMBL" id="RLV99698.1"/>
    </source>
</evidence>
<dbReference type="Gene3D" id="3.40.50.2300">
    <property type="match status" value="1"/>
</dbReference>
<dbReference type="OrthoDB" id="425344at2759"/>
<dbReference type="PANTHER" id="PTHR24060">
    <property type="entry name" value="METABOTROPIC GLUTAMATE RECEPTOR"/>
    <property type="match status" value="1"/>
</dbReference>
<dbReference type="Proteomes" id="UP000276834">
    <property type="component" value="Unassembled WGS sequence"/>
</dbReference>
<gene>
    <name evidence="2" type="ORF">DV515_00009533</name>
</gene>
<accession>A0A3L8SBV0</accession>
<protein>
    <submittedName>
        <fullName evidence="2">Uncharacterized protein</fullName>
    </submittedName>
</protein>
<reference evidence="2 3" key="1">
    <citation type="journal article" date="2018" name="Proc. R. Soc. B">
        <title>A non-coding region near Follistatin controls head colour polymorphism in the Gouldian finch.</title>
        <authorList>
            <person name="Toomey M.B."/>
            <person name="Marques C.I."/>
            <person name="Andrade P."/>
            <person name="Araujo P.M."/>
            <person name="Sabatino S."/>
            <person name="Gazda M.A."/>
            <person name="Afonso S."/>
            <person name="Lopes R.J."/>
            <person name="Corbo J.C."/>
            <person name="Carneiro M."/>
        </authorList>
    </citation>
    <scope>NUCLEOTIDE SEQUENCE [LARGE SCALE GENOMIC DNA]</scope>
    <source>
        <strain evidence="2">Red01</strain>
        <tissue evidence="2">Muscle</tissue>
    </source>
</reference>
<proteinExistence type="predicted"/>
<dbReference type="InterPro" id="IPR050726">
    <property type="entry name" value="mGluR"/>
</dbReference>
<sequence length="98" mass="10756">MDFLSPHGAQSRVLGAGGGTGAVPQTFLSVPSLQLPVQNRQGSAVPSPAGFDTYFTSRTLENNRRNVWFAEYWEENFNCKLTITGSKKEDTDRKCTGN</sequence>
<dbReference type="InterPro" id="IPR028082">
    <property type="entry name" value="Peripla_BP_I"/>
</dbReference>
<name>A0A3L8SBV0_CHLGU</name>
<evidence type="ECO:0000256" key="1">
    <source>
        <dbReference type="ARBA" id="ARBA00023180"/>
    </source>
</evidence>
<dbReference type="EMBL" id="QUSF01000031">
    <property type="protein sequence ID" value="RLV99698.1"/>
    <property type="molecule type" value="Genomic_DNA"/>
</dbReference>
<keyword evidence="1" id="KW-0325">Glycoprotein</keyword>
<evidence type="ECO:0000313" key="3">
    <source>
        <dbReference type="Proteomes" id="UP000276834"/>
    </source>
</evidence>
<dbReference type="SUPFAM" id="SSF53822">
    <property type="entry name" value="Periplasmic binding protein-like I"/>
    <property type="match status" value="1"/>
</dbReference>
<keyword evidence="3" id="KW-1185">Reference proteome</keyword>
<dbReference type="AlphaFoldDB" id="A0A3L8SBV0"/>